<gene>
    <name evidence="9" type="ORF">GPM918_LOCUS12043</name>
    <name evidence="10" type="ORF">SRO942_LOCUS12044</name>
</gene>
<dbReference type="InterPro" id="IPR003593">
    <property type="entry name" value="AAA+_ATPase"/>
</dbReference>
<evidence type="ECO:0000256" key="6">
    <source>
        <dbReference type="ARBA" id="ARBA00022859"/>
    </source>
</evidence>
<keyword evidence="5" id="KW-0862">Zinc</keyword>
<evidence type="ECO:0000256" key="2">
    <source>
        <dbReference type="ARBA" id="ARBA00022490"/>
    </source>
</evidence>
<dbReference type="EMBL" id="CAJOBC010002589">
    <property type="protein sequence ID" value="CAF3740674.1"/>
    <property type="molecule type" value="Genomic_DNA"/>
</dbReference>
<name>A0A814E562_9BILA</name>
<feature type="region of interest" description="Disordered" evidence="7">
    <location>
        <begin position="4474"/>
        <end position="4498"/>
    </location>
</feature>
<dbReference type="GO" id="GO:0002376">
    <property type="term" value="P:immune system process"/>
    <property type="evidence" value="ECO:0007669"/>
    <property type="project" value="UniProtKB-KW"/>
</dbReference>
<protein>
    <recommendedName>
        <fullName evidence="8">AAA+ ATPase domain-containing protein</fullName>
    </recommendedName>
</protein>
<sequence>MTVQETDTDFYALYDSGMGDDFKIQMLLPNDVKCEFDVVASIPLNMSKDYPFVSKFYHYKLKSGYSKSPSFPYLCQYFMRVSQSKSYQPTYHFEDKTERMLDTRQHCYYIFSLHFEKSGWSHLSTCPGESVPLFHQLWRFTYLIIVMNKLNTFSSFITQFLQQSKEYIDYNDMTKIFKQCLKNICLIQDEISSNPNAISALICMFGLMEINTSNITPVCEEAKSLITKVLRAFLTHMDSVLEQYRDHIDCGLINLLFIEILTKDIDADIDTISILRKIPIRQHDIVERLIQKLFNNKPLIKRENWLELFTLKKDKIVPIECLPMIATLKDYMTYVTSIVSQEQDKNTEENLRMELSLTFNDLLSKRQLEINCRSIIYILKALYEQINDSLIARINHYVFESSEELRIQIQNYLISSEAFSLEPDEINDLFRYYNPYILEKVDDKTTYLVRHLNRTSTAKSNRTIEFYIKWFENFICDQHYTQTTQEFENFQRLFDAWLQQIKQNSSSFDNVLKSIDQLLNKLSCSDKRMIYVVESILTLCFESKKMEVSSMNIICEHVKNNNFLNEYKIIYMKTIIEPNINKLKQMSIDNPLYELLQNYKIKSNDILKQLIELCIKKITLDKHYVTNDILVADRQSFVSTILFEPCFKGTTVYQTIINLLLEQLNTWVKDGLKYEDLQRVSRYNDNQKVNFTKIWDDVNLYAKDKTDVTQLIKSTVKEMDDKIKIIDVIDVCLKQYCSNSSDIDAYKLALNDVTKKINDEPIRSVKISDCLLQILPFAIEIIPYVKSTTWHRYQRKNSINQSTCLTDMIAIRNLFKRFHDELEKVSFQWQTMTLEQIVRQFETIGSSIDTELNLLKTLIPSLGFSPIIHYWKERDYNNKVCHGCLIIISFYQLSDKENDYYLTVFNNLLSLTEQTTGELCYQYYQDYCDKFSSQHTKLLLDLCARYYTANELINFLSNRTENDMNNLREGANDNDDTMITAENVGDFELLHSFLHRMKQSNILTFDDFIQTALPLVHTDRTIVQKLGACTSLLSGLQQLFLELTDKQESKRRIIFLIVAQSSIQFEKTSQKNIDVCINAVAKSSSSNDNSFNYLEICELRDRARLIEYSNNQQMKPTTEMNKDLEIKMLHDFVQFVNVIEELLKQLNELAMMGYPTVEQLCNRVFECVKCNYSELEQFSFSTYEILGKWKGKVNEIYRVYPNLTYFFGIQFWILEEYLSQMRTLDEKHPGYHLLKYLGNPNLFYYPASILNKSLNAEERLENVGKTITDPQFDSKQQQTSITLATKKILIVETSNQGLYRGIISLARSNIDTLRMNQLLFCTTDTTWIEIQSFIYRCMYSTCDFLYQIVQPELLSFYIQDQACRLIKELMEEDDTKQFHLALITTDIRIHLVNGLIYTDTAKFVHDTELINENQLTELIRRKVKHCQVYSSKITGQGKTETIQKFIHQLGKNCVKFPLSGDLNLDQIARRLLNYGPVLKTFAIHFDVGVVNDINLLNKVLFSLCFLRSYCFSDTYIHIPDETMLCFELDSFYYENEQYEIILFKYLTDTVTVKFDLNEIILNPKIEFVAKYLSAIENKTIQHKDINLEDVDTIDKHTCIRLLRTYFLKDKNKNYLTWTQLHIFISVFYTLFNGFSKCGYFLVDLIPTRNLRMDIVMALVQSANQFTIMSVENVRKRQQNPLLQYSNETLTDTIVRWSETQPFTLVFTDTHDPIFVYKTLNDVPNALIQYLEIYQRSAGRQTMNDENIRYDLRIAQLLETEYVITADNFIKMLLIYLRAQSGLPILIMGETGCGKTALITFLCQKILDDELEVLRIHAGLTSSQIIDKMEQFIAKATTFIAPKRLWIFFDEFNTTENIGLIKEITCERTLLGKSLPNNLVLLGACNPSRMKMKRDGNAVADGNEIGLSIDRYEMQQLTNGDRLLYTVVPIPETMIEHIWDFGFLTPLAERKYIETIIGRCEGGLVGDKNWYNTIVTLICESQSHMRRMEDVSSVSLRDVVRYRQLYNWFHKSIRHRRVAIRSPLTVEVRAALLALLFCYYLRLYSSRDKQQYRELLESNLPDHLKNLNIEKLLEDEENDFIKRMILPRGTAKNHALCNNIFTVLICIINHIPIIVCGKPGCSKTSAVQIVLNNIKGKKSNDKYFQTLPELRPVSYQGSKTCTSESIEKVFERAKKINEIKSDTNLLSVIVFDEIGLAELSPYNPLKVLHSELEIENCKYGFVGITNYRLDASKMNRLLFLACPDPDVDDLSLTGQIIRNSLTDNTIYLTDETMLNLANAYSDLFMSLKREKRNENYFGLRDYYSLIKGIVKEFDDEMTDEFAQSKQYEIIRKQMKINFDGIIDGSVYMWKSFCEYLNRNEMINHYQPPHVKQYIDHSLSHRNGRYLMLISETESLFDYIERYLNKHENNVRTLIGSQMLNDLNKESYGYRVLMNIILYAETNITLILRKMDHLYGTLYDLFNQNFSLYGERKYCRIALGATYHPRCLVNDQFYCVILVNAKDVEKAAAPFLNRFEKHVIHFYDLVTSQQLKITDTLLSWINNLLHLQSIPKHFLLAQHMIVNFSCDYVCNLVLDACEKYGSDNEIDENMVAEYCVEHFLRSSTQDFPLILALNNNIHEDLIARYYQMKSKQHFRQLIHETIVSVKQIIYTYTQIYEKINYPTDSDDTIEEIKLANFTSELELTNKLKQFIQATNVKFLCVRVDYHNERQHILTLKHCVMNVFNEFVQGGQQQQKTDLSSKNIWILFHLQRNLLNNEKNDVLFNGWSVDMIDDLNENSEKVRITANILQNPTYQDVMKDAQYSASGFMFPELLDRCLSKFRYTITNTSLQMNINTRRDNLLQSLINGQFQTIVGEKIEYLIKNCQQQLFSSDDWRKDLISNGTIAATSRSFQHAFQLTLTYFYDTYFLVLFSYLERTAMIDAYLFIQEHDTSGLYNQIWLQCLDLIIDKITNLTRLNVNEYIEIPLVFGLQFPYSPVEYKILTQISDDLRDERINVTMALKQLEKKSVYLQEHFYPQHIMTNDYLFQQYYHDQILLFLDQHKIQSLSVNFVLQLLRNYPTPEDKTQYFLVHRMELLQLLQVFENGACLLNNDEHAMMNLIDQSNFIIDEQNVQEQRRNLFTMVLADNKQYYQILPESSEKILFDLSDGDPFIENSLNNLIHVIKGFHVIQNCNDISNLSTIYNRIVQSIKSLDRYLVNNLEELQPLISLLQAIELLSRNPLETFRSVFNYISQNVNIFQSCQLIHEFIQFLRNKICQDSDRDDQSINRIMTKLEAELLRNWIIDHQTNYCELLDMLNDDTSHLWRYGAKIMSYIDREILHLCESVTNEHGKIEYTDMLTELEHYLQQQNNGNKLIRIYTTYIYMNLKLTVSKSTIDETLTHDYKYFEQNFLQLQELIARSPNRYVLLISLIAWLKFYLELYAYALNQDSKSDIMKQIDQFLCNQSSAILLCSSLKIFIVKQMLYFTKDKNINHLRTAFKNRNVKWINEFLRQDATSNQLPTIDMYLPFFSLSSIDYDNVNSILKSKSVERIKDLMIECQKNNRLTYCFYIWFIQYYSQFYTNSLVVDKQFLTFIEDDLKTDLCFYFEPIGYRFILELCKNFERNSYFHLHPEIISEQVHYRLLALNLFVLLLASRSLSSTESTFMSSLLFNETNKIPVSYVQHINRRCLLGLYIEDRVVKQMLYVKQSVQERLVTGQIYMEDGRFIYRCSKNCFYTYFFDNCGAPVARTRCPWCNAEIGAQAPHILLQRSPPQIQMSIQDGFQFIDEYIQNFNRTDRYGYHNSTTAEHSTVNEKYDHLNKTMSFRLLHMFTHSMLILLYEMKYLSETDLIELTKHKIDTTSSVNVYLKNHFEKDCQLVYEILNNKDHTGHIWLYKLFNHTLDILQLPGILNTNNNVIHFEKQFEETVLFSHIESVITEIDEYKTIYIQYVRQRKSEELNDFIDELIENNEKYPLLQYLNVTNTQCTIDDFNSKLQMTVRDSDLYYPITSFILRRLNECQNIKHLFPIVRFTNYLLQKFNHRITRNDAATYPIAFYLNNTKENPDEHDQRLFRQLFDDFKEAWFQLKLDEVAYGCQVRPFHLDPNTKDGFEKETKLAYVLLNTTKDDSSIILAGCLIKLAQYQNDIVGHFIQKTINSNDQNTRHIQQQQTIQNVKNEQLFQMDSDNFLQLLYDDGFVIDYNYGKSKSILYDFDEIEIKLKHLIEHLCVFDLTKFTFLNYQHELFNEDSTLITDIRNRIRQELLTNDEKAKLHLLLTNMKPDAILHYIGSLDYIFTYLRNLISDDNTMTIQVFVEKCIKYNTNILRQQQLFSTIQIKYIISLYELIEEIVFDKIMKNYIKQELDEISFTKQEIQEVIEQFSKETYLNEKMSQSMRDVNVWINVLKRLIIRILIPVVDLSIPIQMYLQRSDLWNENVKENDLDNIEIGLNIMLKHAYIIFKGLNENVNNGQKPEDDTNDSGNNGDEQNLNQVAWHERQYGRQNTTANNTTTTVTNQTKKKKAR</sequence>
<evidence type="ECO:0000256" key="4">
    <source>
        <dbReference type="ARBA" id="ARBA00022771"/>
    </source>
</evidence>
<dbReference type="Proteomes" id="UP000663829">
    <property type="component" value="Unassembled WGS sequence"/>
</dbReference>
<comment type="subcellular location">
    <subcellularLocation>
        <location evidence="1">Cytoplasm</location>
    </subcellularLocation>
</comment>
<comment type="caution">
    <text evidence="9">The sequence shown here is derived from an EMBL/GenBank/DDBJ whole genome shotgun (WGS) entry which is preliminary data.</text>
</comment>
<dbReference type="Gene3D" id="3.40.50.300">
    <property type="entry name" value="P-loop containing nucleotide triphosphate hydrolases"/>
    <property type="match status" value="2"/>
</dbReference>
<evidence type="ECO:0000256" key="5">
    <source>
        <dbReference type="ARBA" id="ARBA00022833"/>
    </source>
</evidence>
<dbReference type="GO" id="GO:0004842">
    <property type="term" value="F:ubiquitin-protein transferase activity"/>
    <property type="evidence" value="ECO:0007669"/>
    <property type="project" value="InterPro"/>
</dbReference>
<dbReference type="PANTHER" id="PTHR22605">
    <property type="entry name" value="RZ-TYPE DOMAIN-CONTAINING PROTEIN"/>
    <property type="match status" value="1"/>
</dbReference>
<dbReference type="PANTHER" id="PTHR22605:SF1">
    <property type="entry name" value="RZ-TYPE DOMAIN-CONTAINING PROTEIN"/>
    <property type="match status" value="1"/>
</dbReference>
<dbReference type="InterPro" id="IPR046439">
    <property type="entry name" value="ZF_RZ_dom"/>
</dbReference>
<dbReference type="GO" id="GO:0016887">
    <property type="term" value="F:ATP hydrolysis activity"/>
    <property type="evidence" value="ECO:0007669"/>
    <property type="project" value="InterPro"/>
</dbReference>
<evidence type="ECO:0000313" key="10">
    <source>
        <dbReference type="EMBL" id="CAF3740674.1"/>
    </source>
</evidence>
<dbReference type="OrthoDB" id="2423195at2759"/>
<evidence type="ECO:0000256" key="7">
    <source>
        <dbReference type="SAM" id="MobiDB-lite"/>
    </source>
</evidence>
<evidence type="ECO:0000256" key="1">
    <source>
        <dbReference type="ARBA" id="ARBA00004496"/>
    </source>
</evidence>
<proteinExistence type="predicted"/>
<dbReference type="GO" id="GO:0008270">
    <property type="term" value="F:zinc ion binding"/>
    <property type="evidence" value="ECO:0007669"/>
    <property type="project" value="UniProtKB-KW"/>
</dbReference>
<keyword evidence="6" id="KW-0391">Immunity</keyword>
<dbReference type="EMBL" id="CAJNOQ010002589">
    <property type="protein sequence ID" value="CAF0967243.1"/>
    <property type="molecule type" value="Genomic_DNA"/>
</dbReference>
<keyword evidence="11" id="KW-1185">Reference proteome</keyword>
<feature type="compositionally biased region" description="Low complexity" evidence="7">
    <location>
        <begin position="4477"/>
        <end position="4491"/>
    </location>
</feature>
<dbReference type="CDD" id="cd00009">
    <property type="entry name" value="AAA"/>
    <property type="match status" value="1"/>
</dbReference>
<evidence type="ECO:0000313" key="9">
    <source>
        <dbReference type="EMBL" id="CAF0967243.1"/>
    </source>
</evidence>
<keyword evidence="3" id="KW-0479">Metal-binding</keyword>
<evidence type="ECO:0000259" key="8">
    <source>
        <dbReference type="SMART" id="SM00382"/>
    </source>
</evidence>
<evidence type="ECO:0000313" key="11">
    <source>
        <dbReference type="Proteomes" id="UP000663829"/>
    </source>
</evidence>
<evidence type="ECO:0000256" key="3">
    <source>
        <dbReference type="ARBA" id="ARBA00022723"/>
    </source>
</evidence>
<reference evidence="9" key="1">
    <citation type="submission" date="2021-02" db="EMBL/GenBank/DDBJ databases">
        <authorList>
            <person name="Nowell W R."/>
        </authorList>
    </citation>
    <scope>NUCLEOTIDE SEQUENCE</scope>
</reference>
<organism evidence="9 11">
    <name type="scientific">Didymodactylos carnosus</name>
    <dbReference type="NCBI Taxonomy" id="1234261"/>
    <lineage>
        <taxon>Eukaryota</taxon>
        <taxon>Metazoa</taxon>
        <taxon>Spiralia</taxon>
        <taxon>Gnathifera</taxon>
        <taxon>Rotifera</taxon>
        <taxon>Eurotatoria</taxon>
        <taxon>Bdelloidea</taxon>
        <taxon>Philodinida</taxon>
        <taxon>Philodinidae</taxon>
        <taxon>Didymodactylos</taxon>
    </lineage>
</organism>
<feature type="domain" description="AAA+ ATPase" evidence="8">
    <location>
        <begin position="1780"/>
        <end position="1909"/>
    </location>
</feature>
<dbReference type="GO" id="GO:0005737">
    <property type="term" value="C:cytoplasm"/>
    <property type="evidence" value="ECO:0007669"/>
    <property type="project" value="UniProtKB-SubCell"/>
</dbReference>
<dbReference type="Pfam" id="PF12775">
    <property type="entry name" value="AAA_7"/>
    <property type="match status" value="1"/>
</dbReference>
<keyword evidence="2" id="KW-0963">Cytoplasm</keyword>
<dbReference type="SMART" id="SM00382">
    <property type="entry name" value="AAA"/>
    <property type="match status" value="2"/>
</dbReference>
<dbReference type="InterPro" id="IPR027417">
    <property type="entry name" value="P-loop_NTPase"/>
</dbReference>
<dbReference type="SUPFAM" id="SSF52540">
    <property type="entry name" value="P-loop containing nucleoside triphosphate hydrolases"/>
    <property type="match status" value="2"/>
</dbReference>
<dbReference type="Proteomes" id="UP000681722">
    <property type="component" value="Unassembled WGS sequence"/>
</dbReference>
<keyword evidence="4" id="KW-0863">Zinc-finger</keyword>
<dbReference type="InterPro" id="IPR031248">
    <property type="entry name" value="RNF213"/>
</dbReference>
<dbReference type="Pfam" id="PF20173">
    <property type="entry name" value="ZnF_RZ-type"/>
    <property type="match status" value="1"/>
</dbReference>
<accession>A0A814E562</accession>
<feature type="domain" description="AAA+ ATPase" evidence="8">
    <location>
        <begin position="2108"/>
        <end position="2271"/>
    </location>
</feature>